<evidence type="ECO:0000313" key="2">
    <source>
        <dbReference type="Proteomes" id="UP000184432"/>
    </source>
</evidence>
<sequence>MKNIGIWMDKQKAFIITIEDQKEITDKIESNVEDFRIHGGSGTRIKGGPQDVVQDRKYLEREKHQFRTYFETLVTFLQDADKIVVFGPAEAGEKFKKELDQNYKDIAVKVEGVFKADSMTENQTKALIRDHFSLSTS</sequence>
<protein>
    <recommendedName>
        <fullName evidence="3">Protein required for attachment to host cells</fullName>
    </recommendedName>
</protein>
<keyword evidence="2" id="KW-1185">Reference proteome</keyword>
<reference evidence="2" key="1">
    <citation type="submission" date="2016-11" db="EMBL/GenBank/DDBJ databases">
        <authorList>
            <person name="Varghese N."/>
            <person name="Submissions S."/>
        </authorList>
    </citation>
    <scope>NUCLEOTIDE SEQUENCE [LARGE SCALE GENOMIC DNA]</scope>
    <source>
        <strain evidence="2">DSM 22623</strain>
    </source>
</reference>
<dbReference type="AlphaFoldDB" id="A0A1M6I9C2"/>
<proteinExistence type="predicted"/>
<dbReference type="STRING" id="570521.SAMN04488508_107193"/>
<dbReference type="RefSeq" id="WP_073318177.1">
    <property type="nucleotide sequence ID" value="NZ_FQYP01000007.1"/>
</dbReference>
<organism evidence="1 2">
    <name type="scientific">Aquimarina spongiae</name>
    <dbReference type="NCBI Taxonomy" id="570521"/>
    <lineage>
        <taxon>Bacteria</taxon>
        <taxon>Pseudomonadati</taxon>
        <taxon>Bacteroidota</taxon>
        <taxon>Flavobacteriia</taxon>
        <taxon>Flavobacteriales</taxon>
        <taxon>Flavobacteriaceae</taxon>
        <taxon>Aquimarina</taxon>
    </lineage>
</organism>
<evidence type="ECO:0008006" key="3">
    <source>
        <dbReference type="Google" id="ProtNLM"/>
    </source>
</evidence>
<accession>A0A1M6I9C2</accession>
<name>A0A1M6I9C2_9FLAO</name>
<dbReference type="Proteomes" id="UP000184432">
    <property type="component" value="Unassembled WGS sequence"/>
</dbReference>
<dbReference type="InterPro" id="IPR042226">
    <property type="entry name" value="eFR1_2_sf"/>
</dbReference>
<dbReference type="EMBL" id="FQYP01000007">
    <property type="protein sequence ID" value="SHJ30958.1"/>
    <property type="molecule type" value="Genomic_DNA"/>
</dbReference>
<gene>
    <name evidence="1" type="ORF">SAMN04488508_107193</name>
</gene>
<evidence type="ECO:0000313" key="1">
    <source>
        <dbReference type="EMBL" id="SHJ30958.1"/>
    </source>
</evidence>
<dbReference type="Gene3D" id="3.30.420.60">
    <property type="entry name" value="eRF1 domain 2"/>
    <property type="match status" value="1"/>
</dbReference>
<dbReference type="OrthoDB" id="594984at2"/>
<dbReference type="SUPFAM" id="SSF53137">
    <property type="entry name" value="Translational machinery components"/>
    <property type="match status" value="1"/>
</dbReference>